<evidence type="ECO:0000313" key="1">
    <source>
        <dbReference type="EMBL" id="MBA9077083.1"/>
    </source>
</evidence>
<dbReference type="Gene3D" id="3.60.15.10">
    <property type="entry name" value="Ribonuclease Z/Hydroxyacylglutathione hydrolase-like"/>
    <property type="match status" value="1"/>
</dbReference>
<proteinExistence type="predicted"/>
<name>A0A839GHH0_9BACT</name>
<dbReference type="EMBL" id="JACJIQ010000006">
    <property type="protein sequence ID" value="MBA9077083.1"/>
    <property type="molecule type" value="Genomic_DNA"/>
</dbReference>
<comment type="caution">
    <text evidence="1">The sequence shown here is derived from an EMBL/GenBank/DDBJ whole genome shotgun (WGS) entry which is preliminary data.</text>
</comment>
<dbReference type="PANTHER" id="PTHR30619:SF1">
    <property type="entry name" value="RECOMBINATION PROTEIN 2"/>
    <property type="match status" value="1"/>
</dbReference>
<dbReference type="Proteomes" id="UP000563094">
    <property type="component" value="Unassembled WGS sequence"/>
</dbReference>
<evidence type="ECO:0008006" key="3">
    <source>
        <dbReference type="Google" id="ProtNLM"/>
    </source>
</evidence>
<dbReference type="RefSeq" id="WP_182512728.1">
    <property type="nucleotide sequence ID" value="NZ_JACJIQ010000006.1"/>
</dbReference>
<dbReference type="SUPFAM" id="SSF56281">
    <property type="entry name" value="Metallo-hydrolase/oxidoreductase"/>
    <property type="match status" value="1"/>
</dbReference>
<dbReference type="PANTHER" id="PTHR30619">
    <property type="entry name" value="DNA INTERNALIZATION/COMPETENCE PROTEIN COMEC/REC2"/>
    <property type="match status" value="1"/>
</dbReference>
<evidence type="ECO:0000313" key="2">
    <source>
        <dbReference type="Proteomes" id="UP000563094"/>
    </source>
</evidence>
<keyword evidence="2" id="KW-1185">Reference proteome</keyword>
<dbReference type="InterPro" id="IPR036866">
    <property type="entry name" value="RibonucZ/Hydroxyglut_hydro"/>
</dbReference>
<dbReference type="InterPro" id="IPR052159">
    <property type="entry name" value="Competence_DNA_uptake"/>
</dbReference>
<organism evidence="1 2">
    <name type="scientific">Rufibacter quisquiliarum</name>
    <dbReference type="NCBI Taxonomy" id="1549639"/>
    <lineage>
        <taxon>Bacteria</taxon>
        <taxon>Pseudomonadati</taxon>
        <taxon>Bacteroidota</taxon>
        <taxon>Cytophagia</taxon>
        <taxon>Cytophagales</taxon>
        <taxon>Hymenobacteraceae</taxon>
        <taxon>Rufibacter</taxon>
    </lineage>
</organism>
<gene>
    <name evidence="1" type="ORF">FHS90_001794</name>
</gene>
<accession>A0A839GHH0</accession>
<protein>
    <recommendedName>
        <fullName evidence="3">Metallohydrolase</fullName>
    </recommendedName>
</protein>
<sequence>MSEPQYKVYPVGNGDTSLVTLSDETTILVDCNICNDAEDNDDRFDVKADLLEVLRRDEKDRPHLDTFILTHPDQDHCRGFKDTFHTGDPDDYNESDEERDAIIIDELWFSETLFNRFKAPLSEAAKNFKKEAKRRKDLYKKDKSKAQEPGNRLKIIDFKDNEDNKELINIIIEPGTATNNINNSDKNDFSIFVHAPFKTPTEDSQDRNETSVILQMRFKVGGKENAGLLFFAGDADYNRFARLLKDRNDADLNWDIFLAPHHCSWTYFNMTPYEDNTTPQDSSIEFLDKRMEGAWVISSSKKIVDDEDNPPHYPAQQEYKKKVKENFLVTMDKPLETIVFTISSNGPVKQSEQKSKSGSKAATIGIITSTPKTYG</sequence>
<dbReference type="AlphaFoldDB" id="A0A839GHH0"/>
<reference evidence="1 2" key="1">
    <citation type="submission" date="2020-08" db="EMBL/GenBank/DDBJ databases">
        <title>Genomic Encyclopedia of Type Strains, Phase IV (KMG-IV): sequencing the most valuable type-strain genomes for metagenomic binning, comparative biology and taxonomic classification.</title>
        <authorList>
            <person name="Goeker M."/>
        </authorList>
    </citation>
    <scope>NUCLEOTIDE SEQUENCE [LARGE SCALE GENOMIC DNA]</scope>
    <source>
        <strain evidence="1 2">DSM 29854</strain>
    </source>
</reference>